<comment type="caution">
    <text evidence="2">The sequence shown here is derived from an EMBL/GenBank/DDBJ whole genome shotgun (WGS) entry which is preliminary data.</text>
</comment>
<evidence type="ECO:0000259" key="1">
    <source>
        <dbReference type="Pfam" id="PF12697"/>
    </source>
</evidence>
<evidence type="ECO:0000313" key="3">
    <source>
        <dbReference type="Proteomes" id="UP001596157"/>
    </source>
</evidence>
<dbReference type="Pfam" id="PF12697">
    <property type="entry name" value="Abhydrolase_6"/>
    <property type="match status" value="1"/>
</dbReference>
<gene>
    <name evidence="2" type="ORF">ACFPM7_06345</name>
</gene>
<dbReference type="Gene3D" id="3.40.50.1820">
    <property type="entry name" value="alpha/beta hydrolase"/>
    <property type="match status" value="1"/>
</dbReference>
<protein>
    <submittedName>
        <fullName evidence="2">Alpha/beta fold hydrolase</fullName>
    </submittedName>
</protein>
<accession>A0ABW0EL81</accession>
<sequence>MTGYRHHPARDEPRHRMLLLHGLGNSASLWDDYAARKADDVEAWALDLPWRGDGDPSWGHPSDLAAAVREVVAGAPERPDVLVAHSFAASLVLDVLCRADGAAFLRERGVRGVVLVSPFYRRDPADFTWEAVAGMPAGFRALIVTAIRLRSRGRIGSALESDMAARVCERVGAYGWSRFLEVYLNSPWLRVDLAEVPALVIAGAADAARTDAGHLAADLPAAELVELAGCAHFPMLERPAEFAAALDRFPADLRSADRCLPSPEPK</sequence>
<dbReference type="InterPro" id="IPR029058">
    <property type="entry name" value="AB_hydrolase_fold"/>
</dbReference>
<evidence type="ECO:0000313" key="2">
    <source>
        <dbReference type="EMBL" id="MFC5286665.1"/>
    </source>
</evidence>
<dbReference type="Proteomes" id="UP001596157">
    <property type="component" value="Unassembled WGS sequence"/>
</dbReference>
<dbReference type="InterPro" id="IPR000073">
    <property type="entry name" value="AB_hydrolase_1"/>
</dbReference>
<dbReference type="PANTHER" id="PTHR43689">
    <property type="entry name" value="HYDROLASE"/>
    <property type="match status" value="1"/>
</dbReference>
<organism evidence="2 3">
    <name type="scientific">Actinokineospora guangxiensis</name>
    <dbReference type="NCBI Taxonomy" id="1490288"/>
    <lineage>
        <taxon>Bacteria</taxon>
        <taxon>Bacillati</taxon>
        <taxon>Actinomycetota</taxon>
        <taxon>Actinomycetes</taxon>
        <taxon>Pseudonocardiales</taxon>
        <taxon>Pseudonocardiaceae</taxon>
        <taxon>Actinokineospora</taxon>
    </lineage>
</organism>
<dbReference type="GO" id="GO:0016787">
    <property type="term" value="F:hydrolase activity"/>
    <property type="evidence" value="ECO:0007669"/>
    <property type="project" value="UniProtKB-KW"/>
</dbReference>
<dbReference type="EMBL" id="JBHSKF010000002">
    <property type="protein sequence ID" value="MFC5286665.1"/>
    <property type="molecule type" value="Genomic_DNA"/>
</dbReference>
<name>A0ABW0EL81_9PSEU</name>
<proteinExistence type="predicted"/>
<feature type="domain" description="AB hydrolase-1" evidence="1">
    <location>
        <begin position="18"/>
        <end position="245"/>
    </location>
</feature>
<reference evidence="3" key="1">
    <citation type="journal article" date="2019" name="Int. J. Syst. Evol. Microbiol.">
        <title>The Global Catalogue of Microorganisms (GCM) 10K type strain sequencing project: providing services to taxonomists for standard genome sequencing and annotation.</title>
        <authorList>
            <consortium name="The Broad Institute Genomics Platform"/>
            <consortium name="The Broad Institute Genome Sequencing Center for Infectious Disease"/>
            <person name="Wu L."/>
            <person name="Ma J."/>
        </authorList>
    </citation>
    <scope>NUCLEOTIDE SEQUENCE [LARGE SCALE GENOMIC DNA]</scope>
    <source>
        <strain evidence="3">CCUG 59778</strain>
    </source>
</reference>
<keyword evidence="2" id="KW-0378">Hydrolase</keyword>
<keyword evidence="3" id="KW-1185">Reference proteome</keyword>
<dbReference type="SUPFAM" id="SSF53474">
    <property type="entry name" value="alpha/beta-Hydrolases"/>
    <property type="match status" value="1"/>
</dbReference>
<dbReference type="PANTHER" id="PTHR43689:SF8">
    <property type="entry name" value="ALPHA_BETA-HYDROLASES SUPERFAMILY PROTEIN"/>
    <property type="match status" value="1"/>
</dbReference>
<dbReference type="RefSeq" id="WP_378244807.1">
    <property type="nucleotide sequence ID" value="NZ_JBHSKF010000002.1"/>
</dbReference>